<dbReference type="Proteomes" id="UP000005336">
    <property type="component" value="Unassembled WGS sequence"/>
</dbReference>
<dbReference type="HOGENOM" id="CLU_3155335_0_0_4"/>
<dbReference type="AlphaFoldDB" id="G4CQV2"/>
<evidence type="ECO:0000313" key="1">
    <source>
        <dbReference type="EMBL" id="EGZ46098.1"/>
    </source>
</evidence>
<keyword evidence="2" id="KW-1185">Reference proteome</keyword>
<evidence type="ECO:0000313" key="2">
    <source>
        <dbReference type="Proteomes" id="UP000005336"/>
    </source>
</evidence>
<proteinExistence type="predicted"/>
<organism evidence="1 2">
    <name type="scientific">Neisseria wadsworthii 9715</name>
    <dbReference type="NCBI Taxonomy" id="1030841"/>
    <lineage>
        <taxon>Bacteria</taxon>
        <taxon>Pseudomonadati</taxon>
        <taxon>Pseudomonadota</taxon>
        <taxon>Betaproteobacteria</taxon>
        <taxon>Neisseriales</taxon>
        <taxon>Neisseriaceae</taxon>
        <taxon>Neisseria</taxon>
    </lineage>
</organism>
<name>G4CQV2_9NEIS</name>
<protein>
    <submittedName>
        <fullName evidence="1">Uncharacterized protein</fullName>
    </submittedName>
</protein>
<reference evidence="1 2" key="1">
    <citation type="submission" date="2011-06" db="EMBL/GenBank/DDBJ databases">
        <authorList>
            <person name="Muzny D."/>
            <person name="Qin X."/>
            <person name="Deng J."/>
            <person name="Jiang H."/>
            <person name="Liu Y."/>
            <person name="Qu J."/>
            <person name="Song X.-Z."/>
            <person name="Zhang L."/>
            <person name="Thornton R."/>
            <person name="Coyle M."/>
            <person name="Francisco L."/>
            <person name="Jackson L."/>
            <person name="Javaid M."/>
            <person name="Korchina V."/>
            <person name="Kovar C."/>
            <person name="Mata R."/>
            <person name="Mathew T."/>
            <person name="Ngo R."/>
            <person name="Nguyen L."/>
            <person name="Nguyen N."/>
            <person name="Okwuonu G."/>
            <person name="Ongeri F."/>
            <person name="Pham C."/>
            <person name="Simmons D."/>
            <person name="Wilczek-Boney K."/>
            <person name="Hale W."/>
            <person name="Jakkamsetti A."/>
            <person name="Pham P."/>
            <person name="Ruth R."/>
            <person name="San Lucas F."/>
            <person name="Warren J."/>
            <person name="Zhang J."/>
            <person name="Zhao Z."/>
            <person name="Zhou C."/>
            <person name="Zhu D."/>
            <person name="Lee S."/>
            <person name="Bess C."/>
            <person name="Blankenburg K."/>
            <person name="Forbes L."/>
            <person name="Fu Q."/>
            <person name="Gubbala S."/>
            <person name="Hirani K."/>
            <person name="Jayaseelan J.C."/>
            <person name="Lara F."/>
            <person name="Munidasa M."/>
            <person name="Palculict T."/>
            <person name="Patil S."/>
            <person name="Pu L.-L."/>
            <person name="Saada N."/>
            <person name="Tang L."/>
            <person name="Weissenberger G."/>
            <person name="Zhu Y."/>
            <person name="Hemphill L."/>
            <person name="Shang Y."/>
            <person name="Youmans B."/>
            <person name="Ayvaz T."/>
            <person name="Ross M."/>
            <person name="Santibanez J."/>
            <person name="Aqrawi P."/>
            <person name="Gross S."/>
            <person name="Joshi V."/>
            <person name="Fowler G."/>
            <person name="Nazareth L."/>
            <person name="Reid J."/>
            <person name="Worley K."/>
            <person name="Petrosino J."/>
            <person name="Highlander S."/>
            <person name="Gibbs R."/>
        </authorList>
    </citation>
    <scope>NUCLEOTIDE SEQUENCE [LARGE SCALE GENOMIC DNA]</scope>
    <source>
        <strain evidence="1 2">9715</strain>
    </source>
</reference>
<dbReference type="EMBL" id="AGAZ01000052">
    <property type="protein sequence ID" value="EGZ46098.1"/>
    <property type="molecule type" value="Genomic_DNA"/>
</dbReference>
<accession>G4CQV2</accession>
<dbReference type="STRING" id="1030841.HMPREF9370_1462"/>
<dbReference type="PATRIC" id="fig|1030841.3.peg.1447"/>
<comment type="caution">
    <text evidence="1">The sequence shown here is derived from an EMBL/GenBank/DDBJ whole genome shotgun (WGS) entry which is preliminary data.</text>
</comment>
<gene>
    <name evidence="1" type="ORF">HMPREF9370_1462</name>
</gene>
<sequence>MLGDIRVKPEYDACTILKLIDYIHYLKNACLKNIKLVFQTGICINHRF</sequence>